<comment type="caution">
    <text evidence="2">The sequence shown here is derived from an EMBL/GenBank/DDBJ whole genome shotgun (WGS) entry which is preliminary data.</text>
</comment>
<dbReference type="Proteomes" id="UP001174909">
    <property type="component" value="Unassembled WGS sequence"/>
</dbReference>
<keyword evidence="3" id="KW-1185">Reference proteome</keyword>
<name>A0AA35SCU6_GEOBA</name>
<accession>A0AA35SCU6</accession>
<dbReference type="EMBL" id="CASHTH010002241">
    <property type="protein sequence ID" value="CAI8026838.1"/>
    <property type="molecule type" value="Genomic_DNA"/>
</dbReference>
<evidence type="ECO:0000313" key="3">
    <source>
        <dbReference type="Proteomes" id="UP001174909"/>
    </source>
</evidence>
<organism evidence="2 3">
    <name type="scientific">Geodia barretti</name>
    <name type="common">Barrett's horny sponge</name>
    <dbReference type="NCBI Taxonomy" id="519541"/>
    <lineage>
        <taxon>Eukaryota</taxon>
        <taxon>Metazoa</taxon>
        <taxon>Porifera</taxon>
        <taxon>Demospongiae</taxon>
        <taxon>Heteroscleromorpha</taxon>
        <taxon>Tetractinellida</taxon>
        <taxon>Astrophorina</taxon>
        <taxon>Geodiidae</taxon>
        <taxon>Geodia</taxon>
    </lineage>
</organism>
<evidence type="ECO:0000256" key="1">
    <source>
        <dbReference type="SAM" id="MobiDB-lite"/>
    </source>
</evidence>
<evidence type="ECO:0000313" key="2">
    <source>
        <dbReference type="EMBL" id="CAI8026838.1"/>
    </source>
</evidence>
<reference evidence="2" key="1">
    <citation type="submission" date="2023-03" db="EMBL/GenBank/DDBJ databases">
        <authorList>
            <person name="Steffen K."/>
            <person name="Cardenas P."/>
        </authorList>
    </citation>
    <scope>NUCLEOTIDE SEQUENCE</scope>
</reference>
<proteinExistence type="predicted"/>
<feature type="non-terminal residue" evidence="2">
    <location>
        <position position="1"/>
    </location>
</feature>
<dbReference type="AlphaFoldDB" id="A0AA35SCU6"/>
<gene>
    <name evidence="2" type="ORF">GBAR_LOCUS15380</name>
</gene>
<feature type="region of interest" description="Disordered" evidence="1">
    <location>
        <begin position="1"/>
        <end position="45"/>
    </location>
</feature>
<sequence length="45" mass="4646">MQLSQGVSPGPSQLKTGEPFTPGGRKMEQVSVRVSPAMMGEGGVD</sequence>
<protein>
    <submittedName>
        <fullName evidence="2">Uncharacterized protein</fullName>
    </submittedName>
</protein>
<feature type="compositionally biased region" description="Polar residues" evidence="1">
    <location>
        <begin position="1"/>
        <end position="15"/>
    </location>
</feature>